<dbReference type="RefSeq" id="XP_047767109.1">
    <property type="nucleotide sequence ID" value="XM_047911588.1"/>
</dbReference>
<dbReference type="Proteomes" id="UP000756132">
    <property type="component" value="Chromosome 10"/>
</dbReference>
<sequence>MASVTYLTITQPSPNHYRITEHPTRAQDMTSVSETTSKSFLQRKFSDITPATTTECGPGTIAFTWNGGPIETTGLVYTESLQISFELIFNEEELGSRIVGAFEGNLEQGVKVELFDARGARMMRLEVEIRDGKYIHADAERGRWAKKRVVCILPTRPQSRTQI</sequence>
<proteinExistence type="predicted"/>
<organism evidence="1 2">
    <name type="scientific">Passalora fulva</name>
    <name type="common">Tomato leaf mold</name>
    <name type="synonym">Cladosporium fulvum</name>
    <dbReference type="NCBI Taxonomy" id="5499"/>
    <lineage>
        <taxon>Eukaryota</taxon>
        <taxon>Fungi</taxon>
        <taxon>Dikarya</taxon>
        <taxon>Ascomycota</taxon>
        <taxon>Pezizomycotina</taxon>
        <taxon>Dothideomycetes</taxon>
        <taxon>Dothideomycetidae</taxon>
        <taxon>Mycosphaerellales</taxon>
        <taxon>Mycosphaerellaceae</taxon>
        <taxon>Fulvia</taxon>
    </lineage>
</organism>
<dbReference type="GeneID" id="71992318"/>
<keyword evidence="2" id="KW-1185">Reference proteome</keyword>
<protein>
    <submittedName>
        <fullName evidence="1">Uncharacterized protein</fullName>
    </submittedName>
</protein>
<evidence type="ECO:0000313" key="1">
    <source>
        <dbReference type="EMBL" id="UJO22743.1"/>
    </source>
</evidence>
<reference evidence="1" key="1">
    <citation type="submission" date="2021-12" db="EMBL/GenBank/DDBJ databases">
        <authorList>
            <person name="Zaccaron A."/>
            <person name="Stergiopoulos I."/>
        </authorList>
    </citation>
    <scope>NUCLEOTIDE SEQUENCE</scope>
    <source>
        <strain evidence="1">Race5_Kim</strain>
    </source>
</reference>
<dbReference type="KEGG" id="ffu:CLAFUR5_12440"/>
<gene>
    <name evidence="1" type="ORF">CLAFUR5_12440</name>
</gene>
<accession>A0A9Q8PHV8</accession>
<evidence type="ECO:0000313" key="2">
    <source>
        <dbReference type="Proteomes" id="UP000756132"/>
    </source>
</evidence>
<dbReference type="AlphaFoldDB" id="A0A9Q8PHV8"/>
<name>A0A9Q8PHV8_PASFU</name>
<reference evidence="1" key="2">
    <citation type="journal article" date="2022" name="Microb. Genom.">
        <title>A chromosome-scale genome assembly of the tomato pathogen Cladosporium fulvum reveals a compartmentalized genome architecture and the presence of a dispensable chromosome.</title>
        <authorList>
            <person name="Zaccaron A.Z."/>
            <person name="Chen L.H."/>
            <person name="Samaras A."/>
            <person name="Stergiopoulos I."/>
        </authorList>
    </citation>
    <scope>NUCLEOTIDE SEQUENCE</scope>
    <source>
        <strain evidence="1">Race5_Kim</strain>
    </source>
</reference>
<dbReference type="EMBL" id="CP090172">
    <property type="protein sequence ID" value="UJO22743.1"/>
    <property type="molecule type" value="Genomic_DNA"/>
</dbReference>